<protein>
    <submittedName>
        <fullName evidence="1">Uncharacterized protein</fullName>
    </submittedName>
</protein>
<reference evidence="1 2" key="1">
    <citation type="submission" date="2023-08" db="EMBL/GenBank/DDBJ databases">
        <title>Black Yeasts Isolated from many extreme environments.</title>
        <authorList>
            <person name="Coleine C."/>
            <person name="Stajich J.E."/>
            <person name="Selbmann L."/>
        </authorList>
    </citation>
    <scope>NUCLEOTIDE SEQUENCE [LARGE SCALE GENOMIC DNA]</scope>
    <source>
        <strain evidence="1 2">CCFEE 6328</strain>
    </source>
</reference>
<keyword evidence="2" id="KW-1185">Reference proteome</keyword>
<organism evidence="1 2">
    <name type="scientific">Exophiala sideris</name>
    <dbReference type="NCBI Taxonomy" id="1016849"/>
    <lineage>
        <taxon>Eukaryota</taxon>
        <taxon>Fungi</taxon>
        <taxon>Dikarya</taxon>
        <taxon>Ascomycota</taxon>
        <taxon>Pezizomycotina</taxon>
        <taxon>Eurotiomycetes</taxon>
        <taxon>Chaetothyriomycetidae</taxon>
        <taxon>Chaetothyriales</taxon>
        <taxon>Herpotrichiellaceae</taxon>
        <taxon>Exophiala</taxon>
    </lineage>
</organism>
<gene>
    <name evidence="1" type="ORF">LTR69_008971</name>
</gene>
<dbReference type="Proteomes" id="UP001345691">
    <property type="component" value="Unassembled WGS sequence"/>
</dbReference>
<sequence>MASAERPTLLNIHEDVRHEMLRRVLAFEPDREVILQTQGFDSMAWRLLERAMNLKPRVVRPQAILEWFGSVCEDHPYSNIFPLKRAPHKPDNKIFHVCQQLHLEARDLFFKVNGFITFRVELGHFELLRQHFPDFQLWNKANPPCQPIIQVIVGLAGQKESRKFVIPAVDLHMLGPALHLIESADGGPWHSGNILLWFASERKLCTILQLKDREALLRRLENDFLFWIGHAVNRYGIAIETADENGKSSLTNLMNEYNQKLKDMSVQQRFGLRVKRMGDELREAYATSGNDGTYLDIKDKILCLARAHKMTGRNHTYPAMKLKLDCMLGFILYGALRRPALDRAAATWRLWCVVRALALPSFFADEGWKLELEAECVLLLSHFPDLLKLRLAYVESVVNRLTPIDTQLRMETATLKNWVTEYARIPRYFSDPPMYAASREANREMKAAFLKVHGLLLQRMVARYGHGAQNPQQALVTSEWK</sequence>
<comment type="caution">
    <text evidence="1">The sequence shown here is derived from an EMBL/GenBank/DDBJ whole genome shotgun (WGS) entry which is preliminary data.</text>
</comment>
<evidence type="ECO:0000313" key="2">
    <source>
        <dbReference type="Proteomes" id="UP001345691"/>
    </source>
</evidence>
<accession>A0ABR0J1V6</accession>
<proteinExistence type="predicted"/>
<evidence type="ECO:0000313" key="1">
    <source>
        <dbReference type="EMBL" id="KAK5054356.1"/>
    </source>
</evidence>
<name>A0ABR0J1V6_9EURO</name>
<dbReference type="EMBL" id="JAVRRF010000023">
    <property type="protein sequence ID" value="KAK5054356.1"/>
    <property type="molecule type" value="Genomic_DNA"/>
</dbReference>